<evidence type="ECO:0000256" key="7">
    <source>
        <dbReference type="ARBA" id="ARBA00023316"/>
    </source>
</evidence>
<comment type="catalytic activity">
    <reaction evidence="1">
        <text>Hydrolysis of (1-&gt;3)-beta-D-glucosidic linkages in (1-&gt;3)-beta-D-glucans.</text>
        <dbReference type="EC" id="3.2.1.39"/>
    </reaction>
</comment>
<keyword evidence="12" id="KW-1185">Reference proteome</keyword>
<proteinExistence type="inferred from homology"/>
<feature type="domain" description="Glycosyl hydrolase family 81 N-terminal" evidence="9">
    <location>
        <begin position="194"/>
        <end position="513"/>
    </location>
</feature>
<dbReference type="Gene3D" id="2.70.98.30">
    <property type="entry name" value="Golgi alpha-mannosidase II, domain 4"/>
    <property type="match status" value="1"/>
</dbReference>
<dbReference type="GO" id="GO:0009986">
    <property type="term" value="C:cell surface"/>
    <property type="evidence" value="ECO:0007669"/>
    <property type="project" value="TreeGrafter"/>
</dbReference>
<evidence type="ECO:0000256" key="3">
    <source>
        <dbReference type="ARBA" id="ARBA00012780"/>
    </source>
</evidence>
<dbReference type="Pfam" id="PF03639">
    <property type="entry name" value="Glyco_hydro_81"/>
    <property type="match status" value="1"/>
</dbReference>
<keyword evidence="5" id="KW-0119">Carbohydrate metabolism</keyword>
<dbReference type="InterPro" id="IPR005200">
    <property type="entry name" value="Endo-beta-glucanase"/>
</dbReference>
<dbReference type="GO" id="GO:0000272">
    <property type="term" value="P:polysaccharide catabolic process"/>
    <property type="evidence" value="ECO:0007669"/>
    <property type="project" value="UniProtKB-KW"/>
</dbReference>
<comment type="similarity">
    <text evidence="2">Belongs to the glycosyl hydrolase 81 family.</text>
</comment>
<organism evidence="11 12">
    <name type="scientific">Ascosphaera apis ARSEF 7405</name>
    <dbReference type="NCBI Taxonomy" id="392613"/>
    <lineage>
        <taxon>Eukaryota</taxon>
        <taxon>Fungi</taxon>
        <taxon>Dikarya</taxon>
        <taxon>Ascomycota</taxon>
        <taxon>Pezizomycotina</taxon>
        <taxon>Eurotiomycetes</taxon>
        <taxon>Eurotiomycetidae</taxon>
        <taxon>Onygenales</taxon>
        <taxon>Ascosphaeraceae</taxon>
        <taxon>Ascosphaera</taxon>
    </lineage>
</organism>
<evidence type="ECO:0000256" key="6">
    <source>
        <dbReference type="ARBA" id="ARBA00023295"/>
    </source>
</evidence>
<dbReference type="FunFam" id="2.70.98.30:FF:000006">
    <property type="entry name" value="Endo-1,3-beta-glucanase Engl1"/>
    <property type="match status" value="1"/>
</dbReference>
<keyword evidence="6" id="KW-0326">Glycosidase</keyword>
<dbReference type="OrthoDB" id="4473401at2759"/>
<dbReference type="GO" id="GO:0042973">
    <property type="term" value="F:glucan endo-1,3-beta-D-glucosidase activity"/>
    <property type="evidence" value="ECO:0007669"/>
    <property type="project" value="UniProtKB-EC"/>
</dbReference>
<evidence type="ECO:0000256" key="2">
    <source>
        <dbReference type="ARBA" id="ARBA00010730"/>
    </source>
</evidence>
<keyword evidence="4" id="KW-0378">Hydrolase</keyword>
<dbReference type="PANTHER" id="PTHR31983:SF0">
    <property type="entry name" value="GLUCAN ENDO-1,3-BETA-D-GLUCOSIDASE 2"/>
    <property type="match status" value="1"/>
</dbReference>
<evidence type="ECO:0000256" key="1">
    <source>
        <dbReference type="ARBA" id="ARBA00000382"/>
    </source>
</evidence>
<evidence type="ECO:0000256" key="5">
    <source>
        <dbReference type="ARBA" id="ARBA00023277"/>
    </source>
</evidence>
<sequence>MNDGIHAKAKANMIEHPITFGEPLSLSLPSVQSSLRHRLAARQSLVSRSTRTPSIANQADAVLSPPSNISSHLIGSDYPYITSVIPVDGGFAEASATAGNTFAPEISTLTIGYQSRPSTLDSPATAVSSITKIIPTVNPTVITTATASATIAPTVPGFSGNPSRNGTDNMAGQDIFMPISYDRPPASIPVNRNHPLRKQHIVNNGTTPTNKFFANMFLGTQTMPVFTHPYSLVFTKGSNNAVGIGVSHIDRSLLTLGPAQRELPGAPARFYLNPMGIWSFVLSAKEFDDSTSLTVTEPTAFSANAVLSRGNGTITFPMLQGMGFVTAQYSGNLTPLLSTIVFFRNMTPAGTVNGASKYRVTLENNCTWLVYASAYDRSPTNLTLTGNNTITGPSNFRGIIQIAKNSGGHDEENIFDYAVGNYATTMHVAGIVEGNTGKYKFLWTKAGMNPSAPLLMYALPHHVESFDQNTRINVTNLKLQTTTKGEATAVLGDSWTMEENDLPIEMDFAPYKPGKSTVEFSDAVKAKIMNAARSELQQDMAQNTDVSSMYFSGKGLAKYAFILYTVQGLLKDAAAAQDGLNRLKQSFATFIENRQQVPLYYDDEWKGVVSSGTYNTGDPNADFGNTYYNDHHFHYGYFVLAGAIIGRLDPSWLTQQNVGYVNTLLRDAGNSVPDDPYYPFSRGFDWFHGHSWAKGLFESADGKDQESTSEDTMFAYAVKMWGKTIGDASTEARGNLMLGLLRRSLNNYFLMASDNNVQPRPFIDNKVTGILFENKADHTTYFGTNLEYIQGIHMLPLFPASPYVRSEKFVDEEWQAMFAENATAPASRVEGGWKGVLYANDAIRDARESWNFFAQPNFNSSWLDNGASLTWSLAFAAGLGGAP</sequence>
<dbReference type="GO" id="GO:0052861">
    <property type="term" value="F:endo-1,3(4)-beta-glucanase activity"/>
    <property type="evidence" value="ECO:0007669"/>
    <property type="project" value="InterPro"/>
</dbReference>
<protein>
    <recommendedName>
        <fullName evidence="3">glucan endo-1,3-beta-D-glucosidase</fullName>
        <ecNumber evidence="3">3.2.1.39</ecNumber>
    </recommendedName>
</protein>
<dbReference type="VEuPathDB" id="FungiDB:AAP_02944"/>
<dbReference type="AlphaFoldDB" id="A0A167Z7W4"/>
<evidence type="ECO:0000259" key="9">
    <source>
        <dbReference type="Pfam" id="PF03639"/>
    </source>
</evidence>
<dbReference type="EMBL" id="AZGZ01000011">
    <property type="protein sequence ID" value="KZZ92289.1"/>
    <property type="molecule type" value="Genomic_DNA"/>
</dbReference>
<gene>
    <name evidence="11" type="ORF">AAP_02944</name>
</gene>
<evidence type="ECO:0000313" key="12">
    <source>
        <dbReference type="Proteomes" id="UP000242877"/>
    </source>
</evidence>
<feature type="domain" description="Glycosyl hydrolase family 81 C-terminal" evidence="10">
    <location>
        <begin position="521"/>
        <end position="873"/>
    </location>
</feature>
<comment type="caution">
    <text evidence="11">The sequence shown here is derived from an EMBL/GenBank/DDBJ whole genome shotgun (WGS) entry which is preliminary data.</text>
</comment>
<dbReference type="FunFam" id="1.10.287.1170:FF:000001">
    <property type="entry name" value="Endo-1,3-beta-glucanase Engl1"/>
    <property type="match status" value="1"/>
</dbReference>
<dbReference type="PANTHER" id="PTHR31983">
    <property type="entry name" value="ENDO-1,3(4)-BETA-GLUCANASE 1"/>
    <property type="match status" value="1"/>
</dbReference>
<reference evidence="11 12" key="1">
    <citation type="journal article" date="2016" name="Genome Biol. Evol.">
        <title>Divergent and convergent evolution of fungal pathogenicity.</title>
        <authorList>
            <person name="Shang Y."/>
            <person name="Xiao G."/>
            <person name="Zheng P."/>
            <person name="Cen K."/>
            <person name="Zhan S."/>
            <person name="Wang C."/>
        </authorList>
    </citation>
    <scope>NUCLEOTIDE SEQUENCE [LARGE SCALE GENOMIC DNA]</scope>
    <source>
        <strain evidence="11 12">ARSEF 7405</strain>
    </source>
</reference>
<dbReference type="InterPro" id="IPR040720">
    <property type="entry name" value="GH81_C"/>
</dbReference>
<evidence type="ECO:0000256" key="4">
    <source>
        <dbReference type="ARBA" id="ARBA00022801"/>
    </source>
</evidence>
<dbReference type="Pfam" id="PF17652">
    <property type="entry name" value="Glyco_hydro81C"/>
    <property type="match status" value="1"/>
</dbReference>
<keyword evidence="7" id="KW-0961">Cell wall biogenesis/degradation</keyword>
<dbReference type="InterPro" id="IPR040451">
    <property type="entry name" value="GH81_N"/>
</dbReference>
<dbReference type="Gene3D" id="1.10.287.1170">
    <property type="entry name" value="glycoside hydrolase family 81 endo-[beta] glucanase"/>
    <property type="match status" value="1"/>
</dbReference>
<dbReference type="EC" id="3.2.1.39" evidence="3"/>
<accession>A0A167Z7W4</accession>
<dbReference type="GO" id="GO:0071555">
    <property type="term" value="P:cell wall organization"/>
    <property type="evidence" value="ECO:0007669"/>
    <property type="project" value="UniProtKB-KW"/>
</dbReference>
<evidence type="ECO:0000256" key="8">
    <source>
        <dbReference type="ARBA" id="ARBA00023326"/>
    </source>
</evidence>
<keyword evidence="8" id="KW-0624">Polysaccharide degradation</keyword>
<dbReference type="Proteomes" id="UP000242877">
    <property type="component" value="Unassembled WGS sequence"/>
</dbReference>
<name>A0A167Z7W4_9EURO</name>
<evidence type="ECO:0000259" key="10">
    <source>
        <dbReference type="Pfam" id="PF17652"/>
    </source>
</evidence>
<dbReference type="PROSITE" id="PS52008">
    <property type="entry name" value="GH81"/>
    <property type="match status" value="1"/>
</dbReference>
<evidence type="ECO:0000313" key="11">
    <source>
        <dbReference type="EMBL" id="KZZ92289.1"/>
    </source>
</evidence>